<dbReference type="Pfam" id="PF20431">
    <property type="entry name" value="E_motif"/>
    <property type="match status" value="1"/>
</dbReference>
<evidence type="ECO:0000256" key="2">
    <source>
        <dbReference type="ARBA" id="ARBA00022737"/>
    </source>
</evidence>
<dbReference type="FunFam" id="1.25.40.10:FF:000382">
    <property type="entry name" value="Pentatricopeptide repeat-containing protein"/>
    <property type="match status" value="1"/>
</dbReference>
<dbReference type="Gene3D" id="1.25.40.10">
    <property type="entry name" value="Tetratricopeptide repeat domain"/>
    <property type="match status" value="4"/>
</dbReference>
<feature type="repeat" description="PPR" evidence="3">
    <location>
        <begin position="380"/>
        <end position="414"/>
    </location>
</feature>
<evidence type="ECO:0000313" key="6">
    <source>
        <dbReference type="Proteomes" id="UP000325577"/>
    </source>
</evidence>
<dbReference type="Pfam" id="PF13041">
    <property type="entry name" value="PPR_2"/>
    <property type="match status" value="4"/>
</dbReference>
<dbReference type="InterPro" id="IPR002885">
    <property type="entry name" value="PPR_rpt"/>
</dbReference>
<comment type="similarity">
    <text evidence="1">Belongs to the PPR family. PCMP-H subfamily.</text>
</comment>
<evidence type="ECO:0000259" key="4">
    <source>
        <dbReference type="Pfam" id="PF14432"/>
    </source>
</evidence>
<dbReference type="SUPFAM" id="SSF48452">
    <property type="entry name" value="TPR-like"/>
    <property type="match status" value="1"/>
</dbReference>
<feature type="repeat" description="PPR" evidence="3">
    <location>
        <begin position="247"/>
        <end position="277"/>
    </location>
</feature>
<dbReference type="PANTHER" id="PTHR47926:SF538">
    <property type="entry name" value="WHIM2 DOMAIN-CONTAINING PROTEIN"/>
    <property type="match status" value="1"/>
</dbReference>
<dbReference type="InterPro" id="IPR011990">
    <property type="entry name" value="TPR-like_helical_dom_sf"/>
</dbReference>
<dbReference type="FunFam" id="1.25.40.10:FF:000196">
    <property type="entry name" value="Pentatricopeptide repeat-containing protein At4g14850"/>
    <property type="match status" value="1"/>
</dbReference>
<feature type="repeat" description="PPR" evidence="3">
    <location>
        <begin position="212"/>
        <end position="246"/>
    </location>
</feature>
<dbReference type="Pfam" id="PF01535">
    <property type="entry name" value="PPR"/>
    <property type="match status" value="3"/>
</dbReference>
<dbReference type="AlphaFoldDB" id="A0A5J5C4D3"/>
<dbReference type="GO" id="GO:0003723">
    <property type="term" value="F:RNA binding"/>
    <property type="evidence" value="ECO:0007669"/>
    <property type="project" value="InterPro"/>
</dbReference>
<evidence type="ECO:0000256" key="1">
    <source>
        <dbReference type="ARBA" id="ARBA00006643"/>
    </source>
</evidence>
<dbReference type="EMBL" id="CM018031">
    <property type="protein sequence ID" value="KAA8550175.1"/>
    <property type="molecule type" value="Genomic_DNA"/>
</dbReference>
<sequence>MYKMGRILRPTFERLWQTKFYQTLKSLQQFQASFHNRTCYQSGAVAAFQPEAPLQGIELTNFYEARHLFDEIPGRDLSENNHLLFEYARNNLNVECLNLFLGIRRSGLSIDGSSLSCILKVCGCSFDQIVGKQVHCHCIKSGFVEDVSVGTSLVDMYMKTESVGDGKRVFNEMPEKNVVSWTSLLGGYTQNGLVDEAIELFLQMQVEGVKPNPFTFATVLGAFADDGAVEKGMQVHTLVIKKGFQSTTFVGNSLINMYSKSGMVKDARAVFDGMESKDAVSWNGMIAGFVTNGFDLEALELFSRMRLAGVKLTQMIFATAIKLCTTLKELSFSRQLHCRVLKIGFASDLNIRTALMVSYSKCSEMNDAFRLFSTMHGVRNVVSWTAMISGHLQNGGTEQAVNLFCQMRREGVRPNHFTYSTILAAHPTVSLFQIHAQVIKSNYENSPSVGTALLDAYVKIGNTNEAAKVFELIEEKDIVAWSAMLAGYAQTGDTEGAVKVFIQLAKEGVRPNEFTYSSVINACATPTAAVEQGKQFHASSIKSRYNNALCVSSAIVTMYAKRGNIESANEVFKRQRERDLVSWNSMISGYAQHGYGKKALKIFEEMRMKNLEMDDITFIGVLSACTHAGLVDEGQRYFDMMVKDLHIDPTMEHYSCMVDLYSRAGMLEKAMDLINRMPFPAGATVWRTLLAACRVHLNLDLGKLAAEKLISLQPQDSAAYVLLSNIYAAAGNWKERAKVRKLMDERKVKKEAGYSWIEVKNKTYSFMAGDLSHPLSDRIYLKLEELSVRLKDAGYHPDTNYVLHDVEDEHKEVILSQHSERLAIAFGLIATPSGTPFQIVKNLRVCGDCHTVIKLISVIEGREIIVRDSNRFHHFKGDWDFSKLSVSLPEEAKNQILATAIARIVAVPGKVIWYRANGMFSAKEAYRLLNNQSHPISQFSWDWNWNWKLKIPQQLKSFIWPVL</sequence>
<dbReference type="Pfam" id="PF20430">
    <property type="entry name" value="Eplus_motif"/>
    <property type="match status" value="1"/>
</dbReference>
<protein>
    <recommendedName>
        <fullName evidence="4">DYW domain-containing protein</fullName>
    </recommendedName>
</protein>
<feature type="domain" description="DYW" evidence="4">
    <location>
        <begin position="794"/>
        <end position="876"/>
    </location>
</feature>
<dbReference type="Pfam" id="PF14432">
    <property type="entry name" value="DYW_deaminase"/>
    <property type="match status" value="1"/>
</dbReference>
<feature type="repeat" description="PPR" evidence="3">
    <location>
        <begin position="278"/>
        <end position="312"/>
    </location>
</feature>
<dbReference type="InterPro" id="IPR046849">
    <property type="entry name" value="E2_motif"/>
</dbReference>
<dbReference type="InterPro" id="IPR046848">
    <property type="entry name" value="E_motif"/>
</dbReference>
<feature type="repeat" description="PPR" evidence="3">
    <location>
        <begin position="177"/>
        <end position="211"/>
    </location>
</feature>
<feature type="repeat" description="PPR" evidence="3">
    <location>
        <begin position="477"/>
        <end position="511"/>
    </location>
</feature>
<dbReference type="FunFam" id="1.25.40.10:FF:001784">
    <property type="entry name" value="Pentatricopeptide repeat-containing protein At2g22070"/>
    <property type="match status" value="1"/>
</dbReference>
<accession>A0A5J5C4D3</accession>
<dbReference type="FunFam" id="1.25.40.10:FF:000366">
    <property type="entry name" value="Pentatricopeptide (PPR) repeat-containing protein"/>
    <property type="match status" value="1"/>
</dbReference>
<dbReference type="GO" id="GO:0009451">
    <property type="term" value="P:RNA modification"/>
    <property type="evidence" value="ECO:0007669"/>
    <property type="project" value="InterPro"/>
</dbReference>
<dbReference type="PROSITE" id="PS51375">
    <property type="entry name" value="PPR"/>
    <property type="match status" value="7"/>
</dbReference>
<dbReference type="Proteomes" id="UP000325577">
    <property type="component" value="Linkage Group LG0"/>
</dbReference>
<proteinExistence type="inferred from homology"/>
<name>A0A5J5C4D3_9ASTE</name>
<keyword evidence="6" id="KW-1185">Reference proteome</keyword>
<dbReference type="FunFam" id="1.25.40.10:FF:000073">
    <property type="entry name" value="Pentatricopeptide repeat-containing protein chloroplastic"/>
    <property type="match status" value="1"/>
</dbReference>
<dbReference type="NCBIfam" id="TIGR00756">
    <property type="entry name" value="PPR"/>
    <property type="match status" value="8"/>
</dbReference>
<feature type="repeat" description="PPR" evidence="3">
    <location>
        <begin position="579"/>
        <end position="613"/>
    </location>
</feature>
<dbReference type="FunFam" id="1.25.40.10:FF:000201">
    <property type="entry name" value="Pentatricopeptide repeat-containing protein mitochondrial"/>
    <property type="match status" value="1"/>
</dbReference>
<evidence type="ECO:0000313" key="5">
    <source>
        <dbReference type="EMBL" id="KAA8550175.1"/>
    </source>
</evidence>
<evidence type="ECO:0000256" key="3">
    <source>
        <dbReference type="PROSITE-ProRule" id="PRU00708"/>
    </source>
</evidence>
<reference evidence="5 6" key="1">
    <citation type="submission" date="2019-09" db="EMBL/GenBank/DDBJ databases">
        <title>A chromosome-level genome assembly of the Chinese tupelo Nyssa sinensis.</title>
        <authorList>
            <person name="Yang X."/>
            <person name="Kang M."/>
            <person name="Yang Y."/>
            <person name="Xiong H."/>
            <person name="Wang M."/>
            <person name="Zhang Z."/>
            <person name="Wang Z."/>
            <person name="Wu H."/>
            <person name="Ma T."/>
            <person name="Liu J."/>
            <person name="Xi Z."/>
        </authorList>
    </citation>
    <scope>NUCLEOTIDE SEQUENCE [LARGE SCALE GENOMIC DNA]</scope>
    <source>
        <strain evidence="5">J267</strain>
        <tissue evidence="5">Leaf</tissue>
    </source>
</reference>
<gene>
    <name evidence="5" type="ORF">F0562_001859</name>
</gene>
<dbReference type="GO" id="GO:0008270">
    <property type="term" value="F:zinc ion binding"/>
    <property type="evidence" value="ECO:0007669"/>
    <property type="project" value="InterPro"/>
</dbReference>
<dbReference type="InterPro" id="IPR032867">
    <property type="entry name" value="DYW_dom"/>
</dbReference>
<organism evidence="5 6">
    <name type="scientific">Nyssa sinensis</name>
    <dbReference type="NCBI Taxonomy" id="561372"/>
    <lineage>
        <taxon>Eukaryota</taxon>
        <taxon>Viridiplantae</taxon>
        <taxon>Streptophyta</taxon>
        <taxon>Embryophyta</taxon>
        <taxon>Tracheophyta</taxon>
        <taxon>Spermatophyta</taxon>
        <taxon>Magnoliopsida</taxon>
        <taxon>eudicotyledons</taxon>
        <taxon>Gunneridae</taxon>
        <taxon>Pentapetalae</taxon>
        <taxon>asterids</taxon>
        <taxon>Cornales</taxon>
        <taxon>Nyssaceae</taxon>
        <taxon>Nyssa</taxon>
    </lineage>
</organism>
<dbReference type="OrthoDB" id="185373at2759"/>
<dbReference type="InterPro" id="IPR046960">
    <property type="entry name" value="PPR_At4g14850-like_plant"/>
</dbReference>
<keyword evidence="2" id="KW-0677">Repeat</keyword>
<dbReference type="PANTHER" id="PTHR47926">
    <property type="entry name" value="PENTATRICOPEPTIDE REPEAT-CONTAINING PROTEIN"/>
    <property type="match status" value="1"/>
</dbReference>